<dbReference type="PANTHER" id="PTHR28060:SF1">
    <property type="entry name" value="ATP SYNTHASE SUBUNIT J, MITOCHONDRIAL"/>
    <property type="match status" value="1"/>
</dbReference>
<keyword evidence="1" id="KW-0812">Transmembrane</keyword>
<proteinExistence type="predicted"/>
<dbReference type="InterPro" id="IPR006995">
    <property type="entry name" value="ATP_synth_F0_jsu"/>
</dbReference>
<keyword evidence="1" id="KW-0472">Membrane</keyword>
<comment type="caution">
    <text evidence="2">The sequence shown here is derived from an EMBL/GenBank/DDBJ whole genome shotgun (WGS) entry which is preliminary data.</text>
</comment>
<gene>
    <name evidence="2" type="ORF">AAP_06131</name>
</gene>
<organism evidence="2 3">
    <name type="scientific">Ascosphaera apis ARSEF 7405</name>
    <dbReference type="NCBI Taxonomy" id="392613"/>
    <lineage>
        <taxon>Eukaryota</taxon>
        <taxon>Fungi</taxon>
        <taxon>Dikarya</taxon>
        <taxon>Ascomycota</taxon>
        <taxon>Pezizomycotina</taxon>
        <taxon>Eurotiomycetes</taxon>
        <taxon>Eurotiomycetidae</taxon>
        <taxon>Onygenales</taxon>
        <taxon>Ascosphaeraceae</taxon>
        <taxon>Ascosphaera</taxon>
    </lineage>
</organism>
<dbReference type="AlphaFoldDB" id="A0A167V0K7"/>
<keyword evidence="3" id="KW-1185">Reference proteome</keyword>
<dbReference type="GO" id="GO:0045259">
    <property type="term" value="C:proton-transporting ATP synthase complex"/>
    <property type="evidence" value="ECO:0007669"/>
    <property type="project" value="InterPro"/>
</dbReference>
<evidence type="ECO:0000256" key="1">
    <source>
        <dbReference type="SAM" id="Phobius"/>
    </source>
</evidence>
<dbReference type="VEuPathDB" id="FungiDB:AAP_06131"/>
<dbReference type="Proteomes" id="UP000242877">
    <property type="component" value="Unassembled WGS sequence"/>
</dbReference>
<name>A0A167V0K7_9EURO</name>
<feature type="transmembrane region" description="Helical" evidence="1">
    <location>
        <begin position="20"/>
        <end position="39"/>
    </location>
</feature>
<reference evidence="2 3" key="1">
    <citation type="journal article" date="2016" name="Genome Biol. Evol.">
        <title>Divergent and convergent evolution of fungal pathogenicity.</title>
        <authorList>
            <person name="Shang Y."/>
            <person name="Xiao G."/>
            <person name="Zheng P."/>
            <person name="Cen K."/>
            <person name="Zhan S."/>
            <person name="Wang C."/>
        </authorList>
    </citation>
    <scope>NUCLEOTIDE SEQUENCE [LARGE SCALE GENOMIC DNA]</scope>
    <source>
        <strain evidence="2 3">ARSEF 7405</strain>
    </source>
</reference>
<evidence type="ECO:0000313" key="3">
    <source>
        <dbReference type="Proteomes" id="UP000242877"/>
    </source>
</evidence>
<dbReference type="PANTHER" id="PTHR28060">
    <property type="entry name" value="ATP SYNTHASE SUBUNIT J, MITOCHONDRIAL"/>
    <property type="match status" value="1"/>
</dbReference>
<dbReference type="GO" id="GO:0046933">
    <property type="term" value="F:proton-transporting ATP synthase activity, rotational mechanism"/>
    <property type="evidence" value="ECO:0007669"/>
    <property type="project" value="TreeGrafter"/>
</dbReference>
<keyword evidence="1" id="KW-1133">Transmembrane helix</keyword>
<accession>A0A167V0K7</accession>
<dbReference type="Pfam" id="PF04911">
    <property type="entry name" value="ATP-synt_J"/>
    <property type="match status" value="1"/>
</dbReference>
<sequence length="58" mass="6287">MFNLLGRKYPGKIAQPTTPFAIAGLIMLYAVNAGANAMAQAEPYKSDPRNPNLGKKEH</sequence>
<dbReference type="EMBL" id="AZGZ01000044">
    <property type="protein sequence ID" value="KZZ86867.1"/>
    <property type="molecule type" value="Genomic_DNA"/>
</dbReference>
<evidence type="ECO:0000313" key="2">
    <source>
        <dbReference type="EMBL" id="KZZ86867.1"/>
    </source>
</evidence>
<protein>
    <submittedName>
        <fullName evidence="2">Mitochondrial F1F0 ATP synthase subunit Atp18</fullName>
    </submittedName>
</protein>